<evidence type="ECO:0000313" key="5">
    <source>
        <dbReference type="EMBL" id="RVU37475.1"/>
    </source>
</evidence>
<dbReference type="RefSeq" id="WP_127698916.1">
    <property type="nucleotide sequence ID" value="NZ_SACS01000009.1"/>
</dbReference>
<dbReference type="PANTHER" id="PTHR39181">
    <property type="entry name" value="TYROSINE-PROTEIN PHOSPHATASE YWQE"/>
    <property type="match status" value="1"/>
</dbReference>
<dbReference type="EMBL" id="SACS01000009">
    <property type="protein sequence ID" value="RVU37475.1"/>
    <property type="molecule type" value="Genomic_DNA"/>
</dbReference>
<dbReference type="InterPro" id="IPR016667">
    <property type="entry name" value="Caps_polysacc_synth_CpsB/CapC"/>
</dbReference>
<dbReference type="Gene3D" id="3.20.20.140">
    <property type="entry name" value="Metal-dependent hydrolases"/>
    <property type="match status" value="1"/>
</dbReference>
<comment type="catalytic activity">
    <reaction evidence="4">
        <text>O-phospho-L-tyrosyl-[protein] + H2O = L-tyrosyl-[protein] + phosphate</text>
        <dbReference type="Rhea" id="RHEA:10684"/>
        <dbReference type="Rhea" id="RHEA-COMP:10136"/>
        <dbReference type="Rhea" id="RHEA-COMP:20101"/>
        <dbReference type="ChEBI" id="CHEBI:15377"/>
        <dbReference type="ChEBI" id="CHEBI:43474"/>
        <dbReference type="ChEBI" id="CHEBI:46858"/>
        <dbReference type="ChEBI" id="CHEBI:61978"/>
        <dbReference type="EC" id="3.1.3.48"/>
    </reaction>
</comment>
<dbReference type="PIRSF" id="PIRSF016557">
    <property type="entry name" value="Caps_synth_CpsB"/>
    <property type="match status" value="1"/>
</dbReference>
<dbReference type="InterPro" id="IPR016195">
    <property type="entry name" value="Pol/histidinol_Pase-like"/>
</dbReference>
<dbReference type="OrthoDB" id="9788539at2"/>
<dbReference type="Proteomes" id="UP000283077">
    <property type="component" value="Unassembled WGS sequence"/>
</dbReference>
<dbReference type="Pfam" id="PF19567">
    <property type="entry name" value="CpsB_CapC"/>
    <property type="match status" value="1"/>
</dbReference>
<keyword evidence="6" id="KW-1185">Reference proteome</keyword>
<gene>
    <name evidence="5" type="ORF">EOE67_09800</name>
</gene>
<protein>
    <recommendedName>
        <fullName evidence="2">protein-tyrosine-phosphatase</fullName>
        <ecNumber evidence="2">3.1.3.48</ecNumber>
    </recommendedName>
</protein>
<evidence type="ECO:0000256" key="1">
    <source>
        <dbReference type="ARBA" id="ARBA00005750"/>
    </source>
</evidence>
<dbReference type="GO" id="GO:0004725">
    <property type="term" value="F:protein tyrosine phosphatase activity"/>
    <property type="evidence" value="ECO:0007669"/>
    <property type="project" value="UniProtKB-EC"/>
</dbReference>
<keyword evidence="3" id="KW-0378">Hydrolase</keyword>
<proteinExistence type="inferred from homology"/>
<accession>A0A437QSJ9</accession>
<comment type="caution">
    <text evidence="5">The sequence shown here is derived from an EMBL/GenBank/DDBJ whole genome shotgun (WGS) entry which is preliminary data.</text>
</comment>
<comment type="similarity">
    <text evidence="1">Belongs to the metallo-dependent hydrolases superfamily. CpsB/CapC family.</text>
</comment>
<dbReference type="AlphaFoldDB" id="A0A437QSJ9"/>
<evidence type="ECO:0000313" key="6">
    <source>
        <dbReference type="Proteomes" id="UP000283077"/>
    </source>
</evidence>
<dbReference type="PANTHER" id="PTHR39181:SF1">
    <property type="entry name" value="TYROSINE-PROTEIN PHOSPHATASE YWQE"/>
    <property type="match status" value="1"/>
</dbReference>
<organism evidence="5 6">
    <name type="scientific">Rheinheimera riviphila</name>
    <dbReference type="NCBI Taxonomy" id="1834037"/>
    <lineage>
        <taxon>Bacteria</taxon>
        <taxon>Pseudomonadati</taxon>
        <taxon>Pseudomonadota</taxon>
        <taxon>Gammaproteobacteria</taxon>
        <taxon>Chromatiales</taxon>
        <taxon>Chromatiaceae</taxon>
        <taxon>Rheinheimera</taxon>
    </lineage>
</organism>
<evidence type="ECO:0000256" key="4">
    <source>
        <dbReference type="ARBA" id="ARBA00051722"/>
    </source>
</evidence>
<name>A0A437QSJ9_9GAMM</name>
<sequence>MIDLHCHILPGIDDGASDLTESLALLQLAVADGITQMVATPHINPGYFDNTKTTIQQALILLRQALVQQNIPIEIAAAAEIRVTADLMPAFEQGQLPILGHWQGQQVLLLEFPHSHIPAGSDKLMKWLQQRGVMPMIAHPERNRDVQNDPKILAPLIRAGCLFQLTASSLLGDLGERHQECARLLLQQKLFTVMATDSHNLLRRPPKLAAAKAEVSRLTDEQYAQDLVQLHPQLITAALDFNRMPSLEPTS</sequence>
<evidence type="ECO:0000256" key="2">
    <source>
        <dbReference type="ARBA" id="ARBA00013064"/>
    </source>
</evidence>
<dbReference type="GO" id="GO:0030145">
    <property type="term" value="F:manganese ion binding"/>
    <property type="evidence" value="ECO:0007669"/>
    <property type="project" value="InterPro"/>
</dbReference>
<reference evidence="5 6" key="1">
    <citation type="submission" date="2019-01" db="EMBL/GenBank/DDBJ databases">
        <authorList>
            <person name="Chen W.-M."/>
        </authorList>
    </citation>
    <scope>NUCLEOTIDE SEQUENCE [LARGE SCALE GENOMIC DNA]</scope>
    <source>
        <strain evidence="5 6">KYPC3</strain>
    </source>
</reference>
<evidence type="ECO:0000256" key="3">
    <source>
        <dbReference type="ARBA" id="ARBA00022801"/>
    </source>
</evidence>
<dbReference type="EC" id="3.1.3.48" evidence="2"/>
<dbReference type="SUPFAM" id="SSF89550">
    <property type="entry name" value="PHP domain-like"/>
    <property type="match status" value="1"/>
</dbReference>